<comment type="caution">
    <text evidence="2">The sequence shown here is derived from an EMBL/GenBank/DDBJ whole genome shotgun (WGS) entry which is preliminary data.</text>
</comment>
<dbReference type="RefSeq" id="WP_146111539.1">
    <property type="nucleotide sequence ID" value="NZ_PVEP01000001.1"/>
</dbReference>
<name>A0A2S8SE57_9RHOB</name>
<reference evidence="2 3" key="1">
    <citation type="submission" date="2018-02" db="EMBL/GenBank/DDBJ databases">
        <title>Genomic Encyclopedia of Archaeal and Bacterial Type Strains, Phase II (KMG-II): from individual species to whole genera.</title>
        <authorList>
            <person name="Goeker M."/>
        </authorList>
    </citation>
    <scope>NUCLEOTIDE SEQUENCE [LARGE SCALE GENOMIC DNA]</scope>
    <source>
        <strain evidence="2 3">DSM 18921</strain>
    </source>
</reference>
<protein>
    <submittedName>
        <fullName evidence="2">Uncharacterized protein</fullName>
    </submittedName>
</protein>
<organism evidence="2 3">
    <name type="scientific">Albidovulum denitrificans</name>
    <dbReference type="NCBI Taxonomy" id="404881"/>
    <lineage>
        <taxon>Bacteria</taxon>
        <taxon>Pseudomonadati</taxon>
        <taxon>Pseudomonadota</taxon>
        <taxon>Alphaproteobacteria</taxon>
        <taxon>Rhodobacterales</taxon>
        <taxon>Paracoccaceae</taxon>
        <taxon>Albidovulum</taxon>
    </lineage>
</organism>
<gene>
    <name evidence="2" type="ORF">LX70_00788</name>
</gene>
<dbReference type="Proteomes" id="UP000238338">
    <property type="component" value="Unassembled WGS sequence"/>
</dbReference>
<sequence length="123" mass="13030">MVGKFVLGFSLSMLALPALAQIKQVDFARFPEGTECGASGGGGKVKVRKKRNEIQVSIKGDTTGATFFCVLPDGRKAIAILPELPAGTVADLQTWADGTGQLIMSVKGNLVLQDVPKAIRWSK</sequence>
<evidence type="ECO:0000313" key="2">
    <source>
        <dbReference type="EMBL" id="PQV58968.1"/>
    </source>
</evidence>
<proteinExistence type="predicted"/>
<accession>A0A2S8SE57</accession>
<evidence type="ECO:0000313" key="3">
    <source>
        <dbReference type="Proteomes" id="UP000238338"/>
    </source>
</evidence>
<keyword evidence="1" id="KW-0732">Signal</keyword>
<dbReference type="EMBL" id="PVEP01000001">
    <property type="protein sequence ID" value="PQV58968.1"/>
    <property type="molecule type" value="Genomic_DNA"/>
</dbReference>
<evidence type="ECO:0000256" key="1">
    <source>
        <dbReference type="SAM" id="SignalP"/>
    </source>
</evidence>
<feature type="signal peptide" evidence="1">
    <location>
        <begin position="1"/>
        <end position="20"/>
    </location>
</feature>
<keyword evidence="3" id="KW-1185">Reference proteome</keyword>
<feature type="chain" id="PRO_5015512579" evidence="1">
    <location>
        <begin position="21"/>
        <end position="123"/>
    </location>
</feature>
<dbReference type="AlphaFoldDB" id="A0A2S8SE57"/>